<dbReference type="EMBL" id="LT634361">
    <property type="protein sequence ID" value="SFZ79943.1"/>
    <property type="molecule type" value="Genomic_DNA"/>
</dbReference>
<dbReference type="GeneID" id="47721636"/>
<dbReference type="KEGG" id="tmar:MARIT_0022"/>
<keyword evidence="2" id="KW-1185">Reference proteome</keyword>
<accession>A0A2H1E5A8</accession>
<proteinExistence type="predicted"/>
<reference evidence="1 2" key="1">
    <citation type="submission" date="2016-11" db="EMBL/GenBank/DDBJ databases">
        <authorList>
            <person name="Jaros S."/>
            <person name="Januszkiewicz K."/>
            <person name="Wedrychowicz H."/>
        </authorList>
    </citation>
    <scope>NUCLEOTIDE SEQUENCE [LARGE SCALE GENOMIC DNA]</scope>
    <source>
        <strain evidence="1">NCIMB 2154T</strain>
    </source>
</reference>
<dbReference type="OrthoDB" id="5826322at2"/>
<organism evidence="1 2">
    <name type="scientific">Tenacibaculum maritimum NCIMB 2154</name>
    <dbReference type="NCBI Taxonomy" id="1349785"/>
    <lineage>
        <taxon>Bacteria</taxon>
        <taxon>Pseudomonadati</taxon>
        <taxon>Bacteroidota</taxon>
        <taxon>Flavobacteriia</taxon>
        <taxon>Flavobacteriales</taxon>
        <taxon>Flavobacteriaceae</taxon>
        <taxon>Tenacibaculum</taxon>
    </lineage>
</organism>
<dbReference type="AlphaFoldDB" id="A0A2H1E5A8"/>
<evidence type="ECO:0000313" key="2">
    <source>
        <dbReference type="Proteomes" id="UP000231564"/>
    </source>
</evidence>
<dbReference type="Proteomes" id="UP000231564">
    <property type="component" value="Chromosome MARIT"/>
</dbReference>
<evidence type="ECO:0000313" key="1">
    <source>
        <dbReference type="EMBL" id="SFZ79943.1"/>
    </source>
</evidence>
<name>A0A2H1E5A8_9FLAO</name>
<sequence length="1193" mass="140351">MNQFDKNQIIAFDLKNVASIKEGLLEYKKLLDEDKAILNDTFDVEFQLIEGDTQRRIQLADTNHQQLVKDALNMGPDGGSYYYPDHIDATDEIYISEVLFFAIALEHPELKDTIVKVAKSMVALSRRLNDTMYMWIDDMRVFGIEALYILARTDANYAYLVSQFLIPYWDDEHAVGYEAYLQNLYEHYGWSHPMIKAFIWCDNSFFRQAFVTSSEKTLGKFLKQNPKEYQFFKAEVQERFEKEPALLPYPDDDLEEATPILELYFSLLVFAEEWGVSIDENEAVLQEFFIEDTLENEAFDLEKIIKEKINKPLVKLSDRALKEKQEDDERDAYLDQYEYGDGLKELQQLFLGLNKGEELWKYVLTGAHIEALHELEQTALLPLAEERTKRLFLKMKYYTSSYRDENEIREELDYIISDVTSELLPSEEEEGVETFYQNGLILKLRVQKEGVEKEAHPLQKQEDRNQMYLRILDVFYYAFGKKTFSDAIKEVVTSEAPPLLSLEEFYKRYSCQEEKKENKEAQNKVLVNSILSKFYDIDVDLGKSVFDEAEKIFKEDRARYDCSTWKKDHIGAHALAAYLLYQDFQNRIGDAYTMKLFDFVKENVWNILMTKVLTSIKTKDQHRGYYQEKELATDEEIAQVKDYLINENTLLNEEKAIELFRRVLIDKPESAFNCRQKRYSLFDDYDDDGQRMVLICYWLSQMPISTQKIGKRLWNLWIKLAPQKTIELIAITQVERKYSISFENPLTEIAFYERLEKAGVPKAQSYAFQMVQAQEGFYNEDEHRKNAYLVWLKNYDEIDSKASGMFDKIGKNRALALDEGMNYINELKRIEYFIDLSLVKPRFSFHQQEKMEMCLERLMHSNLVPWYERLAVYDKEKCTVFDNYMHQHDEEIEAVRKLPVLIHEEAITDELTRQERYVRAEILQKKDGKLYLLQLDKAYHENKLEESKITPEKVMLPYGRVVLFSEELETAKILEALKTKNTALQDAKYLSSKTIAYLNGEVCYEEINDLYNKYLTKDYFSYEGNNRASMSIFQFIWMLEEEKLNRCIQLFGNYSQEGAKMLGKTVEKAFLRNKVREKEYQIEEIPQKLNEGVCEEEADAFLFNKLEALHVNKLHIIRLAIYKETKAASDWLVNLGASLFELSLALSVKERIEILKLIAEEGNSKKTLATFRKDASRKIRDLVEKLLETSAKI</sequence>
<protein>
    <submittedName>
        <fullName evidence="1">Uncharacterized protein</fullName>
    </submittedName>
</protein>
<dbReference type="RefSeq" id="WP_100210452.1">
    <property type="nucleotide sequence ID" value="NZ_CP138495.1"/>
</dbReference>
<gene>
    <name evidence="1" type="ORF">MARIT_0022</name>
</gene>